<keyword evidence="2" id="KW-1185">Reference proteome</keyword>
<protein>
    <recommendedName>
        <fullName evidence="3">Transposase zinc-ribbon domain-containing protein</fullName>
    </recommendedName>
</protein>
<dbReference type="STRING" id="546874.SAMN04488544_1253"/>
<accession>A0A1H2M217</accession>
<evidence type="ECO:0000313" key="2">
    <source>
        <dbReference type="Proteomes" id="UP000198825"/>
    </source>
</evidence>
<proteinExistence type="predicted"/>
<dbReference type="AlphaFoldDB" id="A0A1H2M217"/>
<gene>
    <name evidence="1" type="ORF">SAMN04488544_1253</name>
</gene>
<sequence length="71" mass="7533">MSTPQDTETSPTGHAPRAERQSINYCPYCSEETLFPLEGGGWECRSCQRAFAVTFKGLSAGRGAPGHGGNA</sequence>
<dbReference type="Proteomes" id="UP000198825">
    <property type="component" value="Chromosome I"/>
</dbReference>
<name>A0A1H2M217_9ACTN</name>
<reference evidence="2" key="1">
    <citation type="submission" date="2016-10" db="EMBL/GenBank/DDBJ databases">
        <authorList>
            <person name="Varghese N."/>
            <person name="Submissions S."/>
        </authorList>
    </citation>
    <scope>NUCLEOTIDE SEQUENCE [LARGE SCALE GENOMIC DNA]</scope>
    <source>
        <strain evidence="2">DSM 21743</strain>
    </source>
</reference>
<organism evidence="1 2">
    <name type="scientific">Microlunatus sagamiharensis</name>
    <dbReference type="NCBI Taxonomy" id="546874"/>
    <lineage>
        <taxon>Bacteria</taxon>
        <taxon>Bacillati</taxon>
        <taxon>Actinomycetota</taxon>
        <taxon>Actinomycetes</taxon>
        <taxon>Propionibacteriales</taxon>
        <taxon>Propionibacteriaceae</taxon>
        <taxon>Microlunatus</taxon>
    </lineage>
</organism>
<dbReference type="EMBL" id="LT629799">
    <property type="protein sequence ID" value="SDU87162.1"/>
    <property type="molecule type" value="Genomic_DNA"/>
</dbReference>
<evidence type="ECO:0000313" key="1">
    <source>
        <dbReference type="EMBL" id="SDU87162.1"/>
    </source>
</evidence>
<evidence type="ECO:0008006" key="3">
    <source>
        <dbReference type="Google" id="ProtNLM"/>
    </source>
</evidence>